<gene>
    <name evidence="1" type="ORF">PECAL_5P13920</name>
</gene>
<accession>A0A8J2SZS4</accession>
<evidence type="ECO:0000313" key="2">
    <source>
        <dbReference type="Proteomes" id="UP000789595"/>
    </source>
</evidence>
<evidence type="ECO:0000313" key="1">
    <source>
        <dbReference type="EMBL" id="CAH0376800.1"/>
    </source>
</evidence>
<name>A0A8J2SZS4_9STRA</name>
<protein>
    <submittedName>
        <fullName evidence="1">Uncharacterized protein</fullName>
    </submittedName>
</protein>
<dbReference type="Proteomes" id="UP000789595">
    <property type="component" value="Unassembled WGS sequence"/>
</dbReference>
<feature type="non-terminal residue" evidence="1">
    <location>
        <position position="1"/>
    </location>
</feature>
<sequence length="161" mass="17731">SPYSHSLATSPRGSLVHAVRVAAGPVRLGHAVRGRLRARALVPRQALAVRGERRRAIREASRAGGGVLRRAKSVTRSHALCFWTLRPHCDVLLHACCRKTVKELLRGLLAALGGQGEAVWQRQLRIAARSHLNQSSACGWQYDDVSTDRCTVTPLAQYREQ</sequence>
<proteinExistence type="predicted"/>
<dbReference type="AlphaFoldDB" id="A0A8J2SZS4"/>
<comment type="caution">
    <text evidence="1">The sequence shown here is derived from an EMBL/GenBank/DDBJ whole genome shotgun (WGS) entry which is preliminary data.</text>
</comment>
<dbReference type="EMBL" id="CAKKNE010000005">
    <property type="protein sequence ID" value="CAH0376800.1"/>
    <property type="molecule type" value="Genomic_DNA"/>
</dbReference>
<keyword evidence="2" id="KW-1185">Reference proteome</keyword>
<organism evidence="1 2">
    <name type="scientific">Pelagomonas calceolata</name>
    <dbReference type="NCBI Taxonomy" id="35677"/>
    <lineage>
        <taxon>Eukaryota</taxon>
        <taxon>Sar</taxon>
        <taxon>Stramenopiles</taxon>
        <taxon>Ochrophyta</taxon>
        <taxon>Pelagophyceae</taxon>
        <taxon>Pelagomonadales</taxon>
        <taxon>Pelagomonadaceae</taxon>
        <taxon>Pelagomonas</taxon>
    </lineage>
</organism>
<feature type="non-terminal residue" evidence="1">
    <location>
        <position position="161"/>
    </location>
</feature>
<reference evidence="1" key="1">
    <citation type="submission" date="2021-11" db="EMBL/GenBank/DDBJ databases">
        <authorList>
            <consortium name="Genoscope - CEA"/>
            <person name="William W."/>
        </authorList>
    </citation>
    <scope>NUCLEOTIDE SEQUENCE</scope>
</reference>